<accession>A0A095SPM8</accession>
<dbReference type="eggNOG" id="ENOG5032RCY">
    <property type="taxonomic scope" value="Bacteria"/>
</dbReference>
<comment type="caution">
    <text evidence="1">The sequence shown here is derived from an EMBL/GenBank/DDBJ whole genome shotgun (WGS) entry which is preliminary data.</text>
</comment>
<protein>
    <recommendedName>
        <fullName evidence="3">DUF2505 domain-containing protein</fullName>
    </recommendedName>
</protein>
<proteinExistence type="predicted"/>
<reference evidence="1 2" key="1">
    <citation type="submission" date="2012-09" db="EMBL/GenBank/DDBJ databases">
        <title>Genome Sequence of alkane-degrading Bacterium Alcanivorax sp. 19-m-6.</title>
        <authorList>
            <person name="Lai Q."/>
            <person name="Shao Z."/>
        </authorList>
    </citation>
    <scope>NUCLEOTIDE SEQUENCE [LARGE SCALE GENOMIC DNA]</scope>
    <source>
        <strain evidence="1 2">19-m-6</strain>
    </source>
</reference>
<dbReference type="InterPro" id="IPR019639">
    <property type="entry name" value="DUF2505"/>
</dbReference>
<dbReference type="AlphaFoldDB" id="A0A095SPM8"/>
<dbReference type="Proteomes" id="UP000029444">
    <property type="component" value="Unassembled WGS sequence"/>
</dbReference>
<dbReference type="PATRIC" id="fig|1177154.3.peg.207"/>
<dbReference type="RefSeq" id="WP_035229509.1">
    <property type="nucleotide sequence ID" value="NZ_ARXV01000001.1"/>
</dbReference>
<name>A0A095SPM8_9GAMM</name>
<organism evidence="1 2">
    <name type="scientific">Alcanivorax nanhaiticus</name>
    <dbReference type="NCBI Taxonomy" id="1177154"/>
    <lineage>
        <taxon>Bacteria</taxon>
        <taxon>Pseudomonadati</taxon>
        <taxon>Pseudomonadota</taxon>
        <taxon>Gammaproteobacteria</taxon>
        <taxon>Oceanospirillales</taxon>
        <taxon>Alcanivoracaceae</taxon>
        <taxon>Alcanivorax</taxon>
    </lineage>
</organism>
<dbReference type="OrthoDB" id="7062407at2"/>
<keyword evidence="2" id="KW-1185">Reference proteome</keyword>
<evidence type="ECO:0008006" key="3">
    <source>
        <dbReference type="Google" id="ProtNLM"/>
    </source>
</evidence>
<dbReference type="EMBL" id="ARXV01000001">
    <property type="protein sequence ID" value="KGD66537.1"/>
    <property type="molecule type" value="Genomic_DNA"/>
</dbReference>
<gene>
    <name evidence="1" type="ORF">Y5S_00204</name>
</gene>
<dbReference type="Pfam" id="PF10698">
    <property type="entry name" value="DUF2505"/>
    <property type="match status" value="1"/>
</dbReference>
<evidence type="ECO:0000313" key="1">
    <source>
        <dbReference type="EMBL" id="KGD66537.1"/>
    </source>
</evidence>
<dbReference type="STRING" id="1177154.Y5S_00204"/>
<sequence>MQFNESNRYPFPACAVVQVFGDKDYFITKYTGAGASNIQLLDEQQDDGKTRIAVSRQVDIDVDVPAFARKFVPDTITVVQVDSWDQTTLRGHLDIQFKGMPAVVKCDMTLADENDGCVLNLHFSVSINVPIVGDKLAKVLGADLKKKFQRDSHHAQEVMAEFVQRYL</sequence>
<evidence type="ECO:0000313" key="2">
    <source>
        <dbReference type="Proteomes" id="UP000029444"/>
    </source>
</evidence>